<reference evidence="7 8" key="1">
    <citation type="submission" date="2019-03" db="EMBL/GenBank/DDBJ databases">
        <title>Genomic Encyclopedia of Type Strains, Phase IV (KMG-IV): sequencing the most valuable type-strain genomes for metagenomic binning, comparative biology and taxonomic classification.</title>
        <authorList>
            <person name="Goeker M."/>
        </authorList>
    </citation>
    <scope>NUCLEOTIDE SEQUENCE [LARGE SCALE GENOMIC DNA]</scope>
    <source>
        <strain evidence="7 8">DSM 5604</strain>
    </source>
</reference>
<dbReference type="PANTHER" id="PTHR30346:SF26">
    <property type="entry name" value="HYDROGEN PEROXIDE-INDUCIBLE GENES ACTIVATOR"/>
    <property type="match status" value="1"/>
</dbReference>
<dbReference type="PROSITE" id="PS50931">
    <property type="entry name" value="HTH_LYSR"/>
    <property type="match status" value="1"/>
</dbReference>
<dbReference type="GO" id="GO:0003677">
    <property type="term" value="F:DNA binding"/>
    <property type="evidence" value="ECO:0007669"/>
    <property type="project" value="UniProtKB-KW"/>
</dbReference>
<evidence type="ECO:0000256" key="3">
    <source>
        <dbReference type="ARBA" id="ARBA00023125"/>
    </source>
</evidence>
<dbReference type="EMBL" id="SNZA01000003">
    <property type="protein sequence ID" value="TDR13012.1"/>
    <property type="molecule type" value="Genomic_DNA"/>
</dbReference>
<dbReference type="InterPro" id="IPR000847">
    <property type="entry name" value="LysR_HTH_N"/>
</dbReference>
<evidence type="ECO:0000256" key="5">
    <source>
        <dbReference type="ARBA" id="ARBA00023163"/>
    </source>
</evidence>
<dbReference type="InterPro" id="IPR036390">
    <property type="entry name" value="WH_DNA-bd_sf"/>
</dbReference>
<accession>A0A4R6X2A4</accession>
<sequence length="282" mass="31527">MDIRSLRYFIAVFEERSLSGAAKRCFVAQPSISATLAQLEDDLGTQLFVRHSKGVTATDSGAQLYPQACKMVNDMNALRSMFSDSSAPLELSISLAPFLSGALVSQVLKTLLDEIPGLTFNLVDESEQADLRFTCNSYTSEDDVFYPLWEDNYVIAMNNDHWLAEFPSLSIKQIDKLAFISRKPCDIQESWNYLMQKQGVVMDVRAQVKTEEYALDLVAAGLGISLIPEHSLRERKDVVIRPINDVTLKRVVGIAHSKQTSFPAHLINTILSVKQQLLSNHL</sequence>
<dbReference type="PRINTS" id="PR00039">
    <property type="entry name" value="HTHLYSR"/>
</dbReference>
<comment type="similarity">
    <text evidence="1">Belongs to the LysR transcriptional regulatory family.</text>
</comment>
<comment type="caution">
    <text evidence="7">The sequence shown here is derived from an EMBL/GenBank/DDBJ whole genome shotgun (WGS) entry which is preliminary data.</text>
</comment>
<organism evidence="7 8">
    <name type="scientific">Marinomonas communis</name>
    <dbReference type="NCBI Taxonomy" id="28254"/>
    <lineage>
        <taxon>Bacteria</taxon>
        <taxon>Pseudomonadati</taxon>
        <taxon>Pseudomonadota</taxon>
        <taxon>Gammaproteobacteria</taxon>
        <taxon>Oceanospirillales</taxon>
        <taxon>Oceanospirillaceae</taxon>
        <taxon>Marinomonas</taxon>
    </lineage>
</organism>
<keyword evidence="3 7" id="KW-0238">DNA-binding</keyword>
<dbReference type="SUPFAM" id="SSF53850">
    <property type="entry name" value="Periplasmic binding protein-like II"/>
    <property type="match status" value="1"/>
</dbReference>
<evidence type="ECO:0000313" key="7">
    <source>
        <dbReference type="EMBL" id="TDR13012.1"/>
    </source>
</evidence>
<name>A0A4R6X2A4_9GAMM</name>
<gene>
    <name evidence="7" type="ORF">C8D85_1885</name>
</gene>
<keyword evidence="4" id="KW-0010">Activator</keyword>
<dbReference type="RefSeq" id="WP_133561999.1">
    <property type="nucleotide sequence ID" value="NZ_JAJGNH010000014.1"/>
</dbReference>
<dbReference type="OrthoDB" id="6624490at2"/>
<feature type="domain" description="HTH lysR-type" evidence="6">
    <location>
        <begin position="1"/>
        <end position="58"/>
    </location>
</feature>
<evidence type="ECO:0000313" key="8">
    <source>
        <dbReference type="Proteomes" id="UP000295729"/>
    </source>
</evidence>
<evidence type="ECO:0000256" key="4">
    <source>
        <dbReference type="ARBA" id="ARBA00023159"/>
    </source>
</evidence>
<protein>
    <submittedName>
        <fullName evidence="7">DNA-binding transcriptional LysR family regulator</fullName>
    </submittedName>
</protein>
<dbReference type="PANTHER" id="PTHR30346">
    <property type="entry name" value="TRANSCRIPTIONAL DUAL REGULATOR HCAR-RELATED"/>
    <property type="match status" value="1"/>
</dbReference>
<dbReference type="InterPro" id="IPR036388">
    <property type="entry name" value="WH-like_DNA-bd_sf"/>
</dbReference>
<keyword evidence="5" id="KW-0804">Transcription</keyword>
<dbReference type="GO" id="GO:0032993">
    <property type="term" value="C:protein-DNA complex"/>
    <property type="evidence" value="ECO:0007669"/>
    <property type="project" value="TreeGrafter"/>
</dbReference>
<dbReference type="FunFam" id="1.10.10.10:FF:000001">
    <property type="entry name" value="LysR family transcriptional regulator"/>
    <property type="match status" value="1"/>
</dbReference>
<evidence type="ECO:0000259" key="6">
    <source>
        <dbReference type="PROSITE" id="PS50931"/>
    </source>
</evidence>
<dbReference type="SUPFAM" id="SSF46785">
    <property type="entry name" value="Winged helix' DNA-binding domain"/>
    <property type="match status" value="1"/>
</dbReference>
<dbReference type="GO" id="GO:0003700">
    <property type="term" value="F:DNA-binding transcription factor activity"/>
    <property type="evidence" value="ECO:0007669"/>
    <property type="project" value="InterPro"/>
</dbReference>
<keyword evidence="8" id="KW-1185">Reference proteome</keyword>
<dbReference type="InterPro" id="IPR005119">
    <property type="entry name" value="LysR_subst-bd"/>
</dbReference>
<dbReference type="Gene3D" id="3.40.190.290">
    <property type="match status" value="1"/>
</dbReference>
<dbReference type="Proteomes" id="UP000295729">
    <property type="component" value="Unassembled WGS sequence"/>
</dbReference>
<evidence type="ECO:0000256" key="1">
    <source>
        <dbReference type="ARBA" id="ARBA00009437"/>
    </source>
</evidence>
<keyword evidence="2" id="KW-0805">Transcription regulation</keyword>
<evidence type="ECO:0000256" key="2">
    <source>
        <dbReference type="ARBA" id="ARBA00023015"/>
    </source>
</evidence>
<proteinExistence type="inferred from homology"/>
<dbReference type="Pfam" id="PF00126">
    <property type="entry name" value="HTH_1"/>
    <property type="match status" value="1"/>
</dbReference>
<dbReference type="AlphaFoldDB" id="A0A4R6X2A4"/>
<dbReference type="CDD" id="cd05466">
    <property type="entry name" value="PBP2_LTTR_substrate"/>
    <property type="match status" value="1"/>
</dbReference>
<dbReference type="Gene3D" id="1.10.10.10">
    <property type="entry name" value="Winged helix-like DNA-binding domain superfamily/Winged helix DNA-binding domain"/>
    <property type="match status" value="1"/>
</dbReference>
<dbReference type="Pfam" id="PF03466">
    <property type="entry name" value="LysR_substrate"/>
    <property type="match status" value="1"/>
</dbReference>